<reference evidence="8 9" key="1">
    <citation type="submission" date="2024-07" db="EMBL/GenBank/DDBJ databases">
        <title>Uliginosibacterium paludis KCTC:42655.</title>
        <authorList>
            <person name="Kim M.K."/>
        </authorList>
    </citation>
    <scope>NUCLEOTIDE SEQUENCE [LARGE SCALE GENOMIC DNA]</scope>
    <source>
        <strain evidence="8 9">KCTC 42655</strain>
    </source>
</reference>
<gene>
    <name evidence="8" type="ORF">ABVT11_12810</name>
</gene>
<dbReference type="RefSeq" id="WP_345926019.1">
    <property type="nucleotide sequence ID" value="NZ_JBDIVF010000002.1"/>
</dbReference>
<evidence type="ECO:0000256" key="4">
    <source>
        <dbReference type="ARBA" id="ARBA00022723"/>
    </source>
</evidence>
<dbReference type="EC" id="3.1.3.25" evidence="7"/>
<evidence type="ECO:0000256" key="3">
    <source>
        <dbReference type="ARBA" id="ARBA00009759"/>
    </source>
</evidence>
<dbReference type="PRINTS" id="PR01959">
    <property type="entry name" value="SBIMPHPHTASE"/>
</dbReference>
<dbReference type="PROSITE" id="PS00629">
    <property type="entry name" value="IMP_1"/>
    <property type="match status" value="1"/>
</dbReference>
<dbReference type="InterPro" id="IPR020583">
    <property type="entry name" value="Inositol_monoP_metal-BS"/>
</dbReference>
<keyword evidence="4 7" id="KW-0479">Metal-binding</keyword>
<dbReference type="PANTHER" id="PTHR20854:SF4">
    <property type="entry name" value="INOSITOL-1-MONOPHOSPHATASE-RELATED"/>
    <property type="match status" value="1"/>
</dbReference>
<comment type="similarity">
    <text evidence="3 7">Belongs to the inositol monophosphatase superfamily.</text>
</comment>
<evidence type="ECO:0000313" key="9">
    <source>
        <dbReference type="Proteomes" id="UP001548590"/>
    </source>
</evidence>
<comment type="cofactor">
    <cofactor evidence="2 7">
        <name>Mg(2+)</name>
        <dbReference type="ChEBI" id="CHEBI:18420"/>
    </cofactor>
</comment>
<dbReference type="InterPro" id="IPR022337">
    <property type="entry name" value="Inositol_monophosphatase_SuhB"/>
</dbReference>
<dbReference type="SUPFAM" id="SSF56655">
    <property type="entry name" value="Carbohydrate phosphatase"/>
    <property type="match status" value="1"/>
</dbReference>
<accession>A0ABV2CS16</accession>
<comment type="caution">
    <text evidence="8">The sequence shown here is derived from an EMBL/GenBank/DDBJ whole genome shotgun (WGS) entry which is preliminary data.</text>
</comment>
<evidence type="ECO:0000256" key="7">
    <source>
        <dbReference type="RuleBase" id="RU364068"/>
    </source>
</evidence>
<dbReference type="InterPro" id="IPR000760">
    <property type="entry name" value="Inositol_monophosphatase-like"/>
</dbReference>
<dbReference type="Proteomes" id="UP001548590">
    <property type="component" value="Unassembled WGS sequence"/>
</dbReference>
<dbReference type="Gene3D" id="3.30.540.10">
    <property type="entry name" value="Fructose-1,6-Bisphosphatase, subunit A, domain 1"/>
    <property type="match status" value="1"/>
</dbReference>
<organism evidence="8 9">
    <name type="scientific">Uliginosibacterium paludis</name>
    <dbReference type="NCBI Taxonomy" id="1615952"/>
    <lineage>
        <taxon>Bacteria</taxon>
        <taxon>Pseudomonadati</taxon>
        <taxon>Pseudomonadota</taxon>
        <taxon>Betaproteobacteria</taxon>
        <taxon>Rhodocyclales</taxon>
        <taxon>Zoogloeaceae</taxon>
        <taxon>Uliginosibacterium</taxon>
    </lineage>
</organism>
<keyword evidence="9" id="KW-1185">Reference proteome</keyword>
<dbReference type="EMBL" id="JBEWLZ010000007">
    <property type="protein sequence ID" value="MET1490710.1"/>
    <property type="molecule type" value="Genomic_DNA"/>
</dbReference>
<protein>
    <recommendedName>
        <fullName evidence="7">Inositol-1-monophosphatase</fullName>
        <ecNumber evidence="7">3.1.3.25</ecNumber>
    </recommendedName>
</protein>
<keyword evidence="5 7" id="KW-0378">Hydrolase</keyword>
<dbReference type="CDD" id="cd01639">
    <property type="entry name" value="IMPase"/>
    <property type="match status" value="1"/>
</dbReference>
<evidence type="ECO:0000256" key="2">
    <source>
        <dbReference type="ARBA" id="ARBA00001946"/>
    </source>
</evidence>
<sequence length="266" mass="28403">MRSDPFSSRFELAARLVREAGQLALGHFRSSGLQVGRKGLQDFVTPVDHAVEALLVAGIRTAFPDDAILGEEGGTHAGRTDDDAIWVIDPIDGTINYARGLPLWCISVALVQAGEIRFGLIFNPVADELYTARLGLGAHCNGRPIRVSSARLPEDARIGLGYSRRRPVGLHAGAVRALLDARCEYARIGSGALSLALVADGRLDGYWEPHINSWDVLAGLCLIREAGGWSAPFLHGEALVEGNPVLACTPALRDFLVTTFSGITAA</sequence>
<evidence type="ECO:0000256" key="6">
    <source>
        <dbReference type="ARBA" id="ARBA00022842"/>
    </source>
</evidence>
<comment type="catalytic activity">
    <reaction evidence="1 7">
        <text>a myo-inositol phosphate + H2O = myo-inositol + phosphate</text>
        <dbReference type="Rhea" id="RHEA:24056"/>
        <dbReference type="ChEBI" id="CHEBI:15377"/>
        <dbReference type="ChEBI" id="CHEBI:17268"/>
        <dbReference type="ChEBI" id="CHEBI:43474"/>
        <dbReference type="ChEBI" id="CHEBI:84139"/>
        <dbReference type="EC" id="3.1.3.25"/>
    </reaction>
</comment>
<dbReference type="PRINTS" id="PR00377">
    <property type="entry name" value="IMPHPHTASES"/>
</dbReference>
<name>A0ABV2CS16_9RHOO</name>
<keyword evidence="6 7" id="KW-0460">Magnesium</keyword>
<dbReference type="GO" id="GO:0016787">
    <property type="term" value="F:hydrolase activity"/>
    <property type="evidence" value="ECO:0007669"/>
    <property type="project" value="UniProtKB-KW"/>
</dbReference>
<dbReference type="InterPro" id="IPR033942">
    <property type="entry name" value="IMPase"/>
</dbReference>
<dbReference type="PANTHER" id="PTHR20854">
    <property type="entry name" value="INOSITOL MONOPHOSPHATASE"/>
    <property type="match status" value="1"/>
</dbReference>
<dbReference type="Gene3D" id="3.40.190.80">
    <property type="match status" value="1"/>
</dbReference>
<evidence type="ECO:0000256" key="5">
    <source>
        <dbReference type="ARBA" id="ARBA00022801"/>
    </source>
</evidence>
<dbReference type="Pfam" id="PF00459">
    <property type="entry name" value="Inositol_P"/>
    <property type="match status" value="1"/>
</dbReference>
<evidence type="ECO:0000256" key="1">
    <source>
        <dbReference type="ARBA" id="ARBA00001033"/>
    </source>
</evidence>
<proteinExistence type="inferred from homology"/>
<evidence type="ECO:0000313" key="8">
    <source>
        <dbReference type="EMBL" id="MET1490710.1"/>
    </source>
</evidence>